<evidence type="ECO:0000313" key="2">
    <source>
        <dbReference type="Proteomes" id="UP000275846"/>
    </source>
</evidence>
<proteinExistence type="predicted"/>
<reference evidence="3" key="1">
    <citation type="submission" date="2016-06" db="UniProtKB">
        <authorList>
            <consortium name="WormBaseParasite"/>
        </authorList>
    </citation>
    <scope>IDENTIFICATION</scope>
</reference>
<reference evidence="1 2" key="2">
    <citation type="submission" date="2018-11" db="EMBL/GenBank/DDBJ databases">
        <authorList>
            <consortium name="Pathogen Informatics"/>
        </authorList>
    </citation>
    <scope>NUCLEOTIDE SEQUENCE [LARGE SCALE GENOMIC DNA]</scope>
    <source>
        <strain evidence="1 2">NST_G2</strain>
    </source>
</reference>
<name>A0A183SV17_SCHSO</name>
<sequence>MKTPSKQITQKLENLHAPDDNATVETRWCQPRNVIQSTALAVLGRARRRHQDSFDNNGTNIINLLTEKNGLNTAYMNLRTDANKAAFFRCRRLVQQRLRKMQDAWMIRKAEEIQWYTDRDEMKNFFKSIKAIYGPVPRGPDRCSALTAADREIVNSEALDRTLQKCL</sequence>
<dbReference type="WBParaSite" id="SSLN_0000837501-mRNA-1">
    <property type="protein sequence ID" value="SSLN_0000837501-mRNA-1"/>
    <property type="gene ID" value="SSLN_0000837501"/>
</dbReference>
<evidence type="ECO:0000313" key="3">
    <source>
        <dbReference type="WBParaSite" id="SSLN_0000837501-mRNA-1"/>
    </source>
</evidence>
<accession>A0A183SV17</accession>
<dbReference type="OrthoDB" id="6144240at2759"/>
<gene>
    <name evidence="1" type="ORF">SSLN_LOCUS8065</name>
</gene>
<dbReference type="STRING" id="70667.A0A183SV17"/>
<evidence type="ECO:0000313" key="1">
    <source>
        <dbReference type="EMBL" id="VDL94450.1"/>
    </source>
</evidence>
<keyword evidence="2" id="KW-1185">Reference proteome</keyword>
<protein>
    <submittedName>
        <fullName evidence="1 3">Uncharacterized protein</fullName>
    </submittedName>
</protein>
<dbReference type="Proteomes" id="UP000275846">
    <property type="component" value="Unassembled WGS sequence"/>
</dbReference>
<dbReference type="EMBL" id="UYSU01034456">
    <property type="protein sequence ID" value="VDL94450.1"/>
    <property type="molecule type" value="Genomic_DNA"/>
</dbReference>
<organism evidence="3">
    <name type="scientific">Schistocephalus solidus</name>
    <name type="common">Tapeworm</name>
    <dbReference type="NCBI Taxonomy" id="70667"/>
    <lineage>
        <taxon>Eukaryota</taxon>
        <taxon>Metazoa</taxon>
        <taxon>Spiralia</taxon>
        <taxon>Lophotrochozoa</taxon>
        <taxon>Platyhelminthes</taxon>
        <taxon>Cestoda</taxon>
        <taxon>Eucestoda</taxon>
        <taxon>Diphyllobothriidea</taxon>
        <taxon>Diphyllobothriidae</taxon>
        <taxon>Schistocephalus</taxon>
    </lineage>
</organism>
<dbReference type="AlphaFoldDB" id="A0A183SV17"/>